<evidence type="ECO:0000313" key="2">
    <source>
        <dbReference type="Proteomes" id="UP000279194"/>
    </source>
</evidence>
<dbReference type="Proteomes" id="UP000279194">
    <property type="component" value="Unassembled WGS sequence"/>
</dbReference>
<keyword evidence="2" id="KW-1185">Reference proteome</keyword>
<dbReference type="AlphaFoldDB" id="A0A3L9DPK7"/>
<accession>A0A3L9DPK7</accession>
<evidence type="ECO:0000313" key="1">
    <source>
        <dbReference type="EMBL" id="RLY02108.1"/>
    </source>
</evidence>
<reference evidence="1 2" key="1">
    <citation type="submission" date="2018-10" db="EMBL/GenBank/DDBJ databases">
        <title>Streptococcus hillyeri sp. nov., isolated from equine tracheal sample.</title>
        <authorList>
            <person name="Macfadyen A.C."/>
            <person name="Waller A."/>
            <person name="Paterson G.K."/>
        </authorList>
    </citation>
    <scope>NUCLEOTIDE SEQUENCE [LARGE SCALE GENOMIC DNA]</scope>
    <source>
        <strain evidence="1 2">28462</strain>
    </source>
</reference>
<name>A0A3L9DPK7_9STRE</name>
<sequence>MRTTPPTTTISMAITNMMKYLYLPKQSTPPLKKLVIKSILNYITFQTFNKNFYAYLIPFMRSFFFK</sequence>
<organism evidence="1 2">
    <name type="scientific">Streptococcus hillyeri</name>
    <dbReference type="NCBI Taxonomy" id="2282420"/>
    <lineage>
        <taxon>Bacteria</taxon>
        <taxon>Bacillati</taxon>
        <taxon>Bacillota</taxon>
        <taxon>Bacilli</taxon>
        <taxon>Lactobacillales</taxon>
        <taxon>Streptococcaceae</taxon>
        <taxon>Streptococcus</taxon>
    </lineage>
</organism>
<comment type="caution">
    <text evidence="1">The sequence shown here is derived from an EMBL/GenBank/DDBJ whole genome shotgun (WGS) entry which is preliminary data.</text>
</comment>
<dbReference type="EMBL" id="RCVM01000018">
    <property type="protein sequence ID" value="RLY02108.1"/>
    <property type="molecule type" value="Genomic_DNA"/>
</dbReference>
<proteinExistence type="predicted"/>
<gene>
    <name evidence="1" type="ORF">EAF07_08295</name>
</gene>
<protein>
    <submittedName>
        <fullName evidence="1">Uncharacterized protein</fullName>
    </submittedName>
</protein>